<dbReference type="AlphaFoldDB" id="A0A1H7DQS2"/>
<dbReference type="Gene3D" id="2.60.20.10">
    <property type="entry name" value="Crystallins"/>
    <property type="match status" value="1"/>
</dbReference>
<protein>
    <submittedName>
        <fullName evidence="2">Peptidase inhibitor family I36</fullName>
    </submittedName>
</protein>
<dbReference type="OrthoDB" id="5383213at2"/>
<dbReference type="Proteomes" id="UP000198707">
    <property type="component" value="Unassembled WGS sequence"/>
</dbReference>
<dbReference type="EMBL" id="FNYV01000016">
    <property type="protein sequence ID" value="SEK04106.1"/>
    <property type="molecule type" value="Genomic_DNA"/>
</dbReference>
<evidence type="ECO:0000313" key="3">
    <source>
        <dbReference type="Proteomes" id="UP000198707"/>
    </source>
</evidence>
<name>A0A1H7DQS2_9ACTN</name>
<gene>
    <name evidence="2" type="ORF">SAMN05443287_11663</name>
</gene>
<dbReference type="Pfam" id="PF03995">
    <property type="entry name" value="Inhibitor_I36"/>
    <property type="match status" value="1"/>
</dbReference>
<accession>A0A1H7DQS2</accession>
<sequence length="136" mass="13930">MKIGTRTAYRLAGTALCAGISALLLSVTASGVNAAAPAPALEINNTCSFSRTLCLWDSANFTGQRFTVQAIDPSVGACVNLAASGWGSGRAKSARNTASQPARLYTTTDCTGTPYAIMPGGAYGSISFNSNSVFVH</sequence>
<keyword evidence="1" id="KW-0732">Signal</keyword>
<proteinExistence type="predicted"/>
<evidence type="ECO:0000256" key="1">
    <source>
        <dbReference type="SAM" id="SignalP"/>
    </source>
</evidence>
<reference evidence="3" key="1">
    <citation type="submission" date="2016-10" db="EMBL/GenBank/DDBJ databases">
        <authorList>
            <person name="Varghese N."/>
            <person name="Submissions S."/>
        </authorList>
    </citation>
    <scope>NUCLEOTIDE SEQUENCE [LARGE SCALE GENOMIC DNA]</scope>
    <source>
        <strain evidence="3">CGMCC 4.7038</strain>
    </source>
</reference>
<keyword evidence="3" id="KW-1185">Reference proteome</keyword>
<dbReference type="RefSeq" id="WP_092383119.1">
    <property type="nucleotide sequence ID" value="NZ_BOPI01000018.1"/>
</dbReference>
<feature type="chain" id="PRO_5011645539" evidence="1">
    <location>
        <begin position="35"/>
        <end position="136"/>
    </location>
</feature>
<feature type="signal peptide" evidence="1">
    <location>
        <begin position="1"/>
        <end position="34"/>
    </location>
</feature>
<evidence type="ECO:0000313" key="2">
    <source>
        <dbReference type="EMBL" id="SEK04106.1"/>
    </source>
</evidence>
<organism evidence="2 3">
    <name type="scientific">Micromonospora phaseoli</name>
    <dbReference type="NCBI Taxonomy" id="1144548"/>
    <lineage>
        <taxon>Bacteria</taxon>
        <taxon>Bacillati</taxon>
        <taxon>Actinomycetota</taxon>
        <taxon>Actinomycetes</taxon>
        <taxon>Micromonosporales</taxon>
        <taxon>Micromonosporaceae</taxon>
        <taxon>Micromonospora</taxon>
    </lineage>
</organism>